<accession>Q6IGW7</accession>
<evidence type="ECO:0000313" key="2">
    <source>
        <dbReference type="EMBL" id="DAA02347.1"/>
    </source>
</evidence>
<dbReference type="AlphaFoldDB" id="Q6IGW7"/>
<gene>
    <name evidence="2" type="ORF">HDC04700</name>
</gene>
<sequence>MDYTTMPSQKAGWSSDLTTALQSQNLKCILTRITGKINILLSAFETQRHVPKEQVPNVQAPKPNYQATGSKGEGKATSRAKESKPGSYESVSQNSSTTAEWTKVKPKKRSSTAAWSLNRGGTRCKHHAPKRTLRHWGQYSKILDESGKAAIKCCSSPHVQELAASPMRAIAYAKVKHVYMYCCYAPPSDAPDQFEEFVEVLVGHARGRSPRIIAVSPEGTPIKHGIPGRSMRKMLAYQINSLVIPNRDAESSAADLMNMLGKTCEATMRRKKKVRRKPHVYWWSATLSQLRSDCFRARRTAKRARGSTHHAELMVAFRRKRIEFKRGMAAAKSLSYKKP</sequence>
<protein>
    <submittedName>
        <fullName evidence="2">HDC04700</fullName>
    </submittedName>
</protein>
<feature type="compositionally biased region" description="Basic and acidic residues" evidence="1">
    <location>
        <begin position="72"/>
        <end position="84"/>
    </location>
</feature>
<name>Q6IGW7_DROME</name>
<feature type="region of interest" description="Disordered" evidence="1">
    <location>
        <begin position="52"/>
        <end position="127"/>
    </location>
</feature>
<feature type="compositionally biased region" description="Polar residues" evidence="1">
    <location>
        <begin position="89"/>
        <end position="100"/>
    </location>
</feature>
<organism evidence="2">
    <name type="scientific">Drosophila melanogaster</name>
    <name type="common">Fruit fly</name>
    <dbReference type="NCBI Taxonomy" id="7227"/>
    <lineage>
        <taxon>Eukaryota</taxon>
        <taxon>Metazoa</taxon>
        <taxon>Ecdysozoa</taxon>
        <taxon>Arthropoda</taxon>
        <taxon>Hexapoda</taxon>
        <taxon>Insecta</taxon>
        <taxon>Pterygota</taxon>
        <taxon>Neoptera</taxon>
        <taxon>Endopterygota</taxon>
        <taxon>Diptera</taxon>
        <taxon>Brachycera</taxon>
        <taxon>Muscomorpha</taxon>
        <taxon>Ephydroidea</taxon>
        <taxon>Drosophilidae</taxon>
        <taxon>Drosophila</taxon>
        <taxon>Sophophora</taxon>
    </lineage>
</organism>
<proteinExistence type="predicted"/>
<dbReference type="EMBL" id="BK003649">
    <property type="protein sequence ID" value="DAA02347.1"/>
    <property type="molecule type" value="Genomic_DNA"/>
</dbReference>
<evidence type="ECO:0000256" key="1">
    <source>
        <dbReference type="SAM" id="MobiDB-lite"/>
    </source>
</evidence>
<reference evidence="2" key="1">
    <citation type="journal article" date="2003" name="Genome Biol.">
        <title>An integrated gene annotation and transcriptional profiling approach towards the full gene content of the Drosophila genome.</title>
        <authorList>
            <person name="Hild M."/>
            <person name="Beckmann B."/>
            <person name="Haas S.A."/>
            <person name="Koch B."/>
            <person name="Solovyev V."/>
            <person name="Busold C."/>
            <person name="Fellenberg K."/>
            <person name="Boutros M."/>
            <person name="Vingron M."/>
            <person name="Sauer F."/>
            <person name="Hoheisel J.D."/>
            <person name="Paro R."/>
        </authorList>
    </citation>
    <scope>NUCLEOTIDE SEQUENCE</scope>
</reference>